<dbReference type="InterPro" id="IPR000572">
    <property type="entry name" value="OxRdtase_Mopterin-bd_dom"/>
</dbReference>
<gene>
    <name evidence="4" type="ORF">C6P61_03730</name>
    <name evidence="3" type="ORF">F5985_07805</name>
</gene>
<reference evidence="4 5" key="1">
    <citation type="submission" date="2018-03" db="EMBL/GenBank/DDBJ databases">
        <title>Comparative genomics illustrates the genes involved in a hyperalkaliphilic mechanisms of Serpentinomonas isolated from highly-alkaline calcium-rich serpentinized springs.</title>
        <authorList>
            <person name="Suzuki S."/>
            <person name="Ishii S."/>
            <person name="Walworth N."/>
            <person name="Bird L."/>
            <person name="Kuenen J.G."/>
            <person name="Nealson K.H."/>
        </authorList>
    </citation>
    <scope>NUCLEOTIDE SEQUENCE [LARGE SCALE GENOMIC DNA]</scope>
    <source>
        <strain evidence="4 5">83</strain>
    </source>
</reference>
<dbReference type="OrthoDB" id="9798763at2"/>
<dbReference type="EMBL" id="VYSB01000006">
    <property type="protein sequence ID" value="MYZ52039.1"/>
    <property type="molecule type" value="Genomic_DNA"/>
</dbReference>
<comment type="caution">
    <text evidence="4">The sequence shown here is derived from an EMBL/GenBank/DDBJ whole genome shotgun (WGS) entry which is preliminary data.</text>
</comment>
<evidence type="ECO:0000313" key="4">
    <source>
        <dbReference type="EMBL" id="PRD69861.1"/>
    </source>
</evidence>
<evidence type="ECO:0000313" key="3">
    <source>
        <dbReference type="EMBL" id="MYZ52039.1"/>
    </source>
</evidence>
<dbReference type="SUPFAM" id="SSF56524">
    <property type="entry name" value="Oxidoreductase molybdopterin-binding domain"/>
    <property type="match status" value="1"/>
</dbReference>
<evidence type="ECO:0000259" key="2">
    <source>
        <dbReference type="Pfam" id="PF00174"/>
    </source>
</evidence>
<accession>A0A2S9KHD7</accession>
<keyword evidence="1" id="KW-0732">Signal</keyword>
<name>A0A2S9KHD7_9BURK</name>
<dbReference type="RefSeq" id="WP_105728687.1">
    <property type="nucleotide sequence ID" value="NZ_DAIPCI010000003.1"/>
</dbReference>
<keyword evidence="5" id="KW-1185">Reference proteome</keyword>
<feature type="chain" id="PRO_5044580401" evidence="1">
    <location>
        <begin position="29"/>
        <end position="173"/>
    </location>
</feature>
<dbReference type="InterPro" id="IPR036374">
    <property type="entry name" value="OxRdtase_Mopterin-bd_sf"/>
</dbReference>
<evidence type="ECO:0000256" key="1">
    <source>
        <dbReference type="SAM" id="SignalP"/>
    </source>
</evidence>
<sequence>MRKAGRRRLVLGLLLTGSALLLARPGLAQDAAPTGKKILTISGKIGAGQAGAKVAFDLSRLESLPQRSFTTQTPWQDKPVQFSGPLLRDVLASVKAQGSQLKAIALNDYKVSIPVSDSLRFDVVLALRINGELIPVRHKGPLFVVYPYDSDEELRNTLYYSRSIWQLKAIEVE</sequence>
<dbReference type="EMBL" id="PVLR01000011">
    <property type="protein sequence ID" value="PRD69861.1"/>
    <property type="molecule type" value="Genomic_DNA"/>
</dbReference>
<dbReference type="Gene3D" id="3.90.420.10">
    <property type="entry name" value="Oxidoreductase, molybdopterin-binding domain"/>
    <property type="match status" value="1"/>
</dbReference>
<dbReference type="Pfam" id="PF00174">
    <property type="entry name" value="Oxidored_molyb"/>
    <property type="match status" value="1"/>
</dbReference>
<protein>
    <submittedName>
        <fullName evidence="3">Molybdopterin-dependent oxidoreductase</fullName>
    </submittedName>
</protein>
<evidence type="ECO:0000313" key="6">
    <source>
        <dbReference type="Proteomes" id="UP000481947"/>
    </source>
</evidence>
<organism evidence="4 5">
    <name type="scientific">Malikia spinosa</name>
    <dbReference type="NCBI Taxonomy" id="86180"/>
    <lineage>
        <taxon>Bacteria</taxon>
        <taxon>Pseudomonadati</taxon>
        <taxon>Pseudomonadota</taxon>
        <taxon>Betaproteobacteria</taxon>
        <taxon>Burkholderiales</taxon>
        <taxon>Comamonadaceae</taxon>
        <taxon>Malikia</taxon>
    </lineage>
</organism>
<dbReference type="Proteomes" id="UP000238326">
    <property type="component" value="Unassembled WGS sequence"/>
</dbReference>
<feature type="domain" description="Oxidoreductase molybdopterin-binding" evidence="2">
    <location>
        <begin position="71"/>
        <end position="147"/>
    </location>
</feature>
<reference evidence="3 6" key="2">
    <citation type="submission" date="2019-09" db="EMBL/GenBank/DDBJ databases">
        <title>Identification of Malikia spinosa a prominent benzene-, toluene-, and ethylbenzene-degrading bacterium: enrichment, isolation and whole genome sequencing.</title>
        <authorList>
            <person name="Tancsics A."/>
            <person name="Revesz F."/>
            <person name="Kriszt B."/>
        </authorList>
    </citation>
    <scope>NUCLEOTIDE SEQUENCE [LARGE SCALE GENOMIC DNA]</scope>
    <source>
        <strain evidence="3 6">AB6</strain>
    </source>
</reference>
<dbReference type="AlphaFoldDB" id="A0A2S9KHD7"/>
<evidence type="ECO:0000313" key="5">
    <source>
        <dbReference type="Proteomes" id="UP000238326"/>
    </source>
</evidence>
<feature type="signal peptide" evidence="1">
    <location>
        <begin position="1"/>
        <end position="28"/>
    </location>
</feature>
<dbReference type="Proteomes" id="UP000481947">
    <property type="component" value="Unassembled WGS sequence"/>
</dbReference>
<proteinExistence type="predicted"/>